<dbReference type="Pfam" id="PF07228">
    <property type="entry name" value="SpoIIE"/>
    <property type="match status" value="1"/>
</dbReference>
<name>A0AA42CMG6_9HYPH</name>
<gene>
    <name evidence="2" type="ORF">M8523_26685</name>
</gene>
<protein>
    <submittedName>
        <fullName evidence="2">Serine/threonine-protein phosphatase</fullName>
    </submittedName>
</protein>
<accession>A0AA42CMG6</accession>
<evidence type="ECO:0000259" key="1">
    <source>
        <dbReference type="SMART" id="SM00331"/>
    </source>
</evidence>
<dbReference type="Proteomes" id="UP001165667">
    <property type="component" value="Unassembled WGS sequence"/>
</dbReference>
<dbReference type="Gene3D" id="3.60.40.10">
    <property type="entry name" value="PPM-type phosphatase domain"/>
    <property type="match status" value="1"/>
</dbReference>
<organism evidence="2 3">
    <name type="scientific">Lichenifustis flavocetrariae</name>
    <dbReference type="NCBI Taxonomy" id="2949735"/>
    <lineage>
        <taxon>Bacteria</taxon>
        <taxon>Pseudomonadati</taxon>
        <taxon>Pseudomonadota</taxon>
        <taxon>Alphaproteobacteria</taxon>
        <taxon>Hyphomicrobiales</taxon>
        <taxon>Lichenihabitantaceae</taxon>
        <taxon>Lichenifustis</taxon>
    </lineage>
</organism>
<proteinExistence type="predicted"/>
<comment type="caution">
    <text evidence="2">The sequence shown here is derived from an EMBL/GenBank/DDBJ whole genome shotgun (WGS) entry which is preliminary data.</text>
</comment>
<dbReference type="RefSeq" id="WP_282587943.1">
    <property type="nucleotide sequence ID" value="NZ_JAMOIM010000028.1"/>
</dbReference>
<dbReference type="InterPro" id="IPR039248">
    <property type="entry name" value="Ptase_RsbX"/>
</dbReference>
<evidence type="ECO:0000313" key="2">
    <source>
        <dbReference type="EMBL" id="MCW6511566.1"/>
    </source>
</evidence>
<reference evidence="2" key="1">
    <citation type="submission" date="2022-05" db="EMBL/GenBank/DDBJ databases">
        <authorList>
            <person name="Pankratov T."/>
        </authorList>
    </citation>
    <scope>NUCLEOTIDE SEQUENCE</scope>
    <source>
        <strain evidence="2">BP6-180914</strain>
    </source>
</reference>
<dbReference type="SUPFAM" id="SSF81606">
    <property type="entry name" value="PP2C-like"/>
    <property type="match status" value="1"/>
</dbReference>
<dbReference type="AlphaFoldDB" id="A0AA42CMG6"/>
<keyword evidence="3" id="KW-1185">Reference proteome</keyword>
<dbReference type="SMART" id="SM00331">
    <property type="entry name" value="PP2C_SIG"/>
    <property type="match status" value="1"/>
</dbReference>
<dbReference type="InterPro" id="IPR036457">
    <property type="entry name" value="PPM-type-like_dom_sf"/>
</dbReference>
<dbReference type="EMBL" id="JAMOIM010000028">
    <property type="protein sequence ID" value="MCW6511566.1"/>
    <property type="molecule type" value="Genomic_DNA"/>
</dbReference>
<dbReference type="PANTHER" id="PTHR35801">
    <property type="entry name" value="PHOSPHOSERINE PHOSPHATASE RSBX"/>
    <property type="match status" value="1"/>
</dbReference>
<evidence type="ECO:0000313" key="3">
    <source>
        <dbReference type="Proteomes" id="UP001165667"/>
    </source>
</evidence>
<sequence>MMFHGLRHSLDASAPCGDAFLCWREGPLWTICLVDGLGHGAEAALAAEAALTEAARWKALSPGDILSRVDDAIHGSRGAAMSVVRIDEARRTLEHAGVGNIRVALFGDKTLRLDGRAGIVGNGFKPGAWPSLGWRDGDVLVLWSDGLDPYLKLDRLSLRLKGNPEALAERLIDQFSTRRDDSCIVCCLLGEALG</sequence>
<dbReference type="PANTHER" id="PTHR35801:SF1">
    <property type="entry name" value="PHOSPHOSERINE PHOSPHATASE RSBX"/>
    <property type="match status" value="1"/>
</dbReference>
<feature type="domain" description="PPM-type phosphatase" evidence="1">
    <location>
        <begin position="7"/>
        <end position="189"/>
    </location>
</feature>
<dbReference type="InterPro" id="IPR001932">
    <property type="entry name" value="PPM-type_phosphatase-like_dom"/>
</dbReference>